<dbReference type="EMBL" id="AZBU02000006">
    <property type="protein sequence ID" value="TKR71810.1"/>
    <property type="molecule type" value="Genomic_DNA"/>
</dbReference>
<organism evidence="2 3">
    <name type="scientific">Steinernema carpocapsae</name>
    <name type="common">Entomopathogenic nematode</name>
    <dbReference type="NCBI Taxonomy" id="34508"/>
    <lineage>
        <taxon>Eukaryota</taxon>
        <taxon>Metazoa</taxon>
        <taxon>Ecdysozoa</taxon>
        <taxon>Nematoda</taxon>
        <taxon>Chromadorea</taxon>
        <taxon>Rhabditida</taxon>
        <taxon>Tylenchina</taxon>
        <taxon>Panagrolaimomorpha</taxon>
        <taxon>Strongyloidoidea</taxon>
        <taxon>Steinernematidae</taxon>
        <taxon>Steinernema</taxon>
    </lineage>
</organism>
<evidence type="ECO:0000313" key="2">
    <source>
        <dbReference type="EMBL" id="TKR71810.1"/>
    </source>
</evidence>
<reference evidence="2 3" key="2">
    <citation type="journal article" date="2019" name="G3 (Bethesda)">
        <title>Hybrid Assembly of the Genome of the Entomopathogenic Nematode Steinernema carpocapsae Identifies the X-Chromosome.</title>
        <authorList>
            <person name="Serra L."/>
            <person name="Macchietto M."/>
            <person name="Macias-Munoz A."/>
            <person name="McGill C.J."/>
            <person name="Rodriguez I.M."/>
            <person name="Rodriguez B."/>
            <person name="Murad R."/>
            <person name="Mortazavi A."/>
        </authorList>
    </citation>
    <scope>NUCLEOTIDE SEQUENCE [LARGE SCALE GENOMIC DNA]</scope>
    <source>
        <strain evidence="2 3">ALL</strain>
    </source>
</reference>
<protein>
    <submittedName>
        <fullName evidence="2">Uncharacterized protein</fullName>
    </submittedName>
</protein>
<keyword evidence="1" id="KW-0812">Transmembrane</keyword>
<reference evidence="2 3" key="1">
    <citation type="journal article" date="2015" name="Genome Biol.">
        <title>Comparative genomics of Steinernema reveals deeply conserved gene regulatory networks.</title>
        <authorList>
            <person name="Dillman A.R."/>
            <person name="Macchietto M."/>
            <person name="Porter C.F."/>
            <person name="Rogers A."/>
            <person name="Williams B."/>
            <person name="Antoshechkin I."/>
            <person name="Lee M.M."/>
            <person name="Goodwin Z."/>
            <person name="Lu X."/>
            <person name="Lewis E.E."/>
            <person name="Goodrich-Blair H."/>
            <person name="Stock S.P."/>
            <person name="Adams B.J."/>
            <person name="Sternberg P.W."/>
            <person name="Mortazavi A."/>
        </authorList>
    </citation>
    <scope>NUCLEOTIDE SEQUENCE [LARGE SCALE GENOMIC DNA]</scope>
    <source>
        <strain evidence="2 3">ALL</strain>
    </source>
</reference>
<dbReference type="Proteomes" id="UP000298663">
    <property type="component" value="Unassembled WGS sequence"/>
</dbReference>
<dbReference type="AlphaFoldDB" id="A0A4U5MQ94"/>
<comment type="caution">
    <text evidence="2">The sequence shown here is derived from an EMBL/GenBank/DDBJ whole genome shotgun (WGS) entry which is preliminary data.</text>
</comment>
<sequence length="79" mass="8724">MSSGALSPQCQRPLAYRTFSLIIYVLAIIVCVPLSVAVWKIRRVFNEKSVVGESCYKQCSLSLSTPNNGTEDLIDARSE</sequence>
<name>A0A4U5MQ94_STECR</name>
<evidence type="ECO:0000256" key="1">
    <source>
        <dbReference type="SAM" id="Phobius"/>
    </source>
</evidence>
<evidence type="ECO:0000313" key="3">
    <source>
        <dbReference type="Proteomes" id="UP000298663"/>
    </source>
</evidence>
<accession>A0A4U5MQ94</accession>
<gene>
    <name evidence="2" type="ORF">L596_019349</name>
</gene>
<proteinExistence type="predicted"/>
<keyword evidence="1" id="KW-0472">Membrane</keyword>
<keyword evidence="1" id="KW-1133">Transmembrane helix</keyword>
<feature type="transmembrane region" description="Helical" evidence="1">
    <location>
        <begin position="21"/>
        <end position="39"/>
    </location>
</feature>
<keyword evidence="3" id="KW-1185">Reference proteome</keyword>